<evidence type="ECO:0000313" key="16">
    <source>
        <dbReference type="Proteomes" id="UP000663891"/>
    </source>
</evidence>
<dbReference type="PROSITE" id="PS50007">
    <property type="entry name" value="PIPLC_X_DOMAIN"/>
    <property type="match status" value="1"/>
</dbReference>
<dbReference type="Gene3D" id="1.10.238.10">
    <property type="entry name" value="EF-hand"/>
    <property type="match status" value="2"/>
</dbReference>
<evidence type="ECO:0000313" key="14">
    <source>
        <dbReference type="EMBL" id="CAF0843918.1"/>
    </source>
</evidence>
<evidence type="ECO:0000256" key="4">
    <source>
        <dbReference type="ARBA" id="ARBA00022490"/>
    </source>
</evidence>
<proteinExistence type="predicted"/>
<dbReference type="CDD" id="cd00275">
    <property type="entry name" value="C2_PLC_like"/>
    <property type="match status" value="1"/>
</dbReference>
<keyword evidence="9" id="KW-0378">Hydrolase</keyword>
<dbReference type="SMART" id="SM00149">
    <property type="entry name" value="PLCYc"/>
    <property type="match status" value="1"/>
</dbReference>
<comment type="caution">
    <text evidence="14">The sequence shown here is derived from an EMBL/GenBank/DDBJ whole genome shotgun (WGS) entry which is preliminary data.</text>
</comment>
<dbReference type="CDD" id="cd08558">
    <property type="entry name" value="PI-PLCc_eukaryota"/>
    <property type="match status" value="1"/>
</dbReference>
<dbReference type="InterPro" id="IPR001849">
    <property type="entry name" value="PH_domain"/>
</dbReference>
<evidence type="ECO:0000259" key="12">
    <source>
        <dbReference type="PROSITE" id="PS50008"/>
    </source>
</evidence>
<feature type="domain" description="PI-PLC Y-box" evidence="12">
    <location>
        <begin position="494"/>
        <end position="605"/>
    </location>
</feature>
<dbReference type="PANTHER" id="PTHR10336">
    <property type="entry name" value="PHOSPHOINOSITIDE-SPECIFIC PHOSPHOLIPASE C FAMILY PROTEIN"/>
    <property type="match status" value="1"/>
</dbReference>
<evidence type="ECO:0000256" key="1">
    <source>
        <dbReference type="ARBA" id="ARBA00001913"/>
    </source>
</evidence>
<dbReference type="GO" id="GO:0035556">
    <property type="term" value="P:intracellular signal transduction"/>
    <property type="evidence" value="ECO:0007669"/>
    <property type="project" value="InterPro"/>
</dbReference>
<dbReference type="Gene3D" id="2.30.29.30">
    <property type="entry name" value="Pleckstrin-homology domain (PH domain)/Phosphotyrosine-binding domain (PTB)"/>
    <property type="match status" value="1"/>
</dbReference>
<dbReference type="GO" id="GO:0016042">
    <property type="term" value="P:lipid catabolic process"/>
    <property type="evidence" value="ECO:0007669"/>
    <property type="project" value="UniProtKB-KW"/>
</dbReference>
<dbReference type="InterPro" id="IPR000008">
    <property type="entry name" value="C2_dom"/>
</dbReference>
<dbReference type="AlphaFoldDB" id="A0A813VX19"/>
<dbReference type="Pfam" id="PF00168">
    <property type="entry name" value="C2"/>
    <property type="match status" value="1"/>
</dbReference>
<dbReference type="PROSITE" id="PS50003">
    <property type="entry name" value="PH_DOMAIN"/>
    <property type="match status" value="1"/>
</dbReference>
<dbReference type="EMBL" id="CAJOAY010001298">
    <property type="protein sequence ID" value="CAF3824081.1"/>
    <property type="molecule type" value="Genomic_DNA"/>
</dbReference>
<dbReference type="PRINTS" id="PR00390">
    <property type="entry name" value="PHPHLIPASEC"/>
</dbReference>
<evidence type="ECO:0000256" key="2">
    <source>
        <dbReference type="ARBA" id="ARBA00004496"/>
    </source>
</evidence>
<dbReference type="InterPro" id="IPR011992">
    <property type="entry name" value="EF-hand-dom_pair"/>
</dbReference>
<dbReference type="PROSITE" id="PS50222">
    <property type="entry name" value="EF_HAND_2"/>
    <property type="match status" value="1"/>
</dbReference>
<feature type="domain" description="PH" evidence="10">
    <location>
        <begin position="14"/>
        <end position="128"/>
    </location>
</feature>
<dbReference type="Proteomes" id="UP000663891">
    <property type="component" value="Unassembled WGS sequence"/>
</dbReference>
<dbReference type="InterPro" id="IPR002048">
    <property type="entry name" value="EF_hand_dom"/>
</dbReference>
<evidence type="ECO:0000259" key="10">
    <source>
        <dbReference type="PROSITE" id="PS50003"/>
    </source>
</evidence>
<dbReference type="GO" id="GO:0005509">
    <property type="term" value="F:calcium ion binding"/>
    <property type="evidence" value="ECO:0007669"/>
    <property type="project" value="InterPro"/>
</dbReference>
<dbReference type="Pfam" id="PF00387">
    <property type="entry name" value="PI-PLC-Y"/>
    <property type="match status" value="1"/>
</dbReference>
<dbReference type="PROSITE" id="PS50004">
    <property type="entry name" value="C2"/>
    <property type="match status" value="1"/>
</dbReference>
<keyword evidence="6 9" id="KW-0443">Lipid metabolism</keyword>
<gene>
    <name evidence="15" type="ORF">OKA104_LOCUS19867</name>
    <name evidence="14" type="ORF">VCS650_LOCUS6288</name>
</gene>
<dbReference type="EMBL" id="CAJNON010000038">
    <property type="protein sequence ID" value="CAF0843918.1"/>
    <property type="molecule type" value="Genomic_DNA"/>
</dbReference>
<dbReference type="PRINTS" id="PR00360">
    <property type="entry name" value="C2DOMAIN"/>
</dbReference>
<evidence type="ECO:0000256" key="6">
    <source>
        <dbReference type="ARBA" id="ARBA00023098"/>
    </source>
</evidence>
<dbReference type="Proteomes" id="UP000663881">
    <property type="component" value="Unassembled WGS sequence"/>
</dbReference>
<evidence type="ECO:0000256" key="8">
    <source>
        <dbReference type="ARBA" id="ARBA00023674"/>
    </source>
</evidence>
<dbReference type="Gene3D" id="2.60.40.150">
    <property type="entry name" value="C2 domain"/>
    <property type="match status" value="1"/>
</dbReference>
<dbReference type="InterPro" id="IPR017946">
    <property type="entry name" value="PLC-like_Pdiesterase_TIM-brl"/>
</dbReference>
<keyword evidence="7" id="KW-0807">Transducer</keyword>
<organism evidence="14 16">
    <name type="scientific">Adineta steineri</name>
    <dbReference type="NCBI Taxonomy" id="433720"/>
    <lineage>
        <taxon>Eukaryota</taxon>
        <taxon>Metazoa</taxon>
        <taxon>Spiralia</taxon>
        <taxon>Gnathifera</taxon>
        <taxon>Rotifera</taxon>
        <taxon>Eurotatoria</taxon>
        <taxon>Bdelloidea</taxon>
        <taxon>Adinetida</taxon>
        <taxon>Adinetidae</taxon>
        <taxon>Adineta</taxon>
    </lineage>
</organism>
<sequence length="762" mass="89266">MASNNNEHFNRILTALKNGSILIKEKRNGENYSRLFYLNENEDFISYYQPENVFAQAHRYYIKDIDEVHIGFYSLTFDGILRHKNAHLAGENLAFTILHNNYRNELHLMADDRRTRNVWVSGLKHLIDTQAQKRQRNLIRDTNWILSHVRFEDKDKSNTLNKAECKKFLAYSLNVELSEDSFEKNFQKVNKNGDGNLTPNEFIDFFHILTRRKDLYEIMQKYVKNGDDQSIETICMTTNELLHFLQTVQNQKLLNYPSKQSKDNFTVQSIMTRKQVQELINEYEPNIELQKKSLLSLDGFRNLLSSDDFCIMQPWCSRRTYQDMTRPLSDYFINASHNTYLFDNHGNDKNNPEVYNQALRAGCRVIEIDCYDGHDGQPVVKHEYSSVKAYPFESVIHFIEPNLFKTSPYPVILSIENHCSIKQQKEIARILKEILGNRLITEPPLSKSSWMLPSPENLKHKVLIRSIKSSVPIKDSKLLKKNEKFDNPIVNNGISDLFIYLENVPFRDYNYTKDHYMCLQLPSLSEKEFKQTSHSDPLGLIKQTRKCLLRIHSDNSNNPNPIDPWNFGIQIVAVNYQNNDSSMELCHGKFLDNGKCGYILKPNYLMHSDKAKFNPLDYLIKSSNKISKNILEYPQRLIITIISGQFLYRSNRNKNDISNPYVVVSTHGIVCDKQVQKTKFIQNNGLNPLWNETFEFEISFPQMCLICFDVYDYDIYSHDDHLAYFCLPLTTIQTGYRHIYLRTKDRDSTYSSLFVHVVIENT</sequence>
<dbReference type="Gene3D" id="3.20.20.190">
    <property type="entry name" value="Phosphatidylinositol (PI) phosphodiesterase"/>
    <property type="match status" value="1"/>
</dbReference>
<keyword evidence="5 9" id="KW-0442">Lipid degradation</keyword>
<evidence type="ECO:0000256" key="5">
    <source>
        <dbReference type="ARBA" id="ARBA00022963"/>
    </source>
</evidence>
<dbReference type="SMART" id="SM00239">
    <property type="entry name" value="C2"/>
    <property type="match status" value="1"/>
</dbReference>
<dbReference type="GO" id="GO:0004435">
    <property type="term" value="F:phosphatidylinositol-4,5-bisphosphate phospholipase C activity"/>
    <property type="evidence" value="ECO:0007669"/>
    <property type="project" value="UniProtKB-EC"/>
</dbReference>
<dbReference type="SUPFAM" id="SSF51695">
    <property type="entry name" value="PLC-like phosphodiesterases"/>
    <property type="match status" value="1"/>
</dbReference>
<dbReference type="FunFam" id="1.10.238.10:FF:000005">
    <property type="entry name" value="Phosphoinositide phospholipase C"/>
    <property type="match status" value="1"/>
</dbReference>
<evidence type="ECO:0000256" key="7">
    <source>
        <dbReference type="ARBA" id="ARBA00023224"/>
    </source>
</evidence>
<comment type="catalytic activity">
    <reaction evidence="8">
        <text>a 1,2-diacyl-sn-glycero-3-phospho-(1D-myo-inositol-4,5-bisphosphate) + H2O = 1D-myo-inositol 1,4,5-trisphosphate + a 1,2-diacyl-sn-glycerol + H(+)</text>
        <dbReference type="Rhea" id="RHEA:33179"/>
        <dbReference type="ChEBI" id="CHEBI:15377"/>
        <dbReference type="ChEBI" id="CHEBI:15378"/>
        <dbReference type="ChEBI" id="CHEBI:17815"/>
        <dbReference type="ChEBI" id="CHEBI:58456"/>
        <dbReference type="ChEBI" id="CHEBI:203600"/>
        <dbReference type="EC" id="3.1.4.11"/>
    </reaction>
    <physiologicalReaction direction="left-to-right" evidence="8">
        <dbReference type="Rhea" id="RHEA:33180"/>
    </physiologicalReaction>
</comment>
<feature type="domain" description="EF-hand" evidence="13">
    <location>
        <begin position="177"/>
        <end position="212"/>
    </location>
</feature>
<evidence type="ECO:0000259" key="13">
    <source>
        <dbReference type="PROSITE" id="PS50222"/>
    </source>
</evidence>
<evidence type="ECO:0000259" key="11">
    <source>
        <dbReference type="PROSITE" id="PS50004"/>
    </source>
</evidence>
<keyword evidence="4" id="KW-0963">Cytoplasm</keyword>
<dbReference type="Pfam" id="PF09279">
    <property type="entry name" value="EF-hand_like"/>
    <property type="match status" value="1"/>
</dbReference>
<dbReference type="SUPFAM" id="SSF49562">
    <property type="entry name" value="C2 domain (Calcium/lipid-binding domain, CaLB)"/>
    <property type="match status" value="1"/>
</dbReference>
<evidence type="ECO:0000256" key="3">
    <source>
        <dbReference type="ARBA" id="ARBA00012368"/>
    </source>
</evidence>
<dbReference type="InterPro" id="IPR000909">
    <property type="entry name" value="PLipase_C_PInositol-sp_X_dom"/>
</dbReference>
<evidence type="ECO:0000256" key="9">
    <source>
        <dbReference type="RuleBase" id="RU361133"/>
    </source>
</evidence>
<comment type="cofactor">
    <cofactor evidence="1">
        <name>Ca(2+)</name>
        <dbReference type="ChEBI" id="CHEBI:29108"/>
    </cofactor>
</comment>
<comment type="subcellular location">
    <subcellularLocation>
        <location evidence="2">Cytoplasm</location>
    </subcellularLocation>
</comment>
<dbReference type="SUPFAM" id="SSF50729">
    <property type="entry name" value="PH domain-like"/>
    <property type="match status" value="1"/>
</dbReference>
<dbReference type="InterPro" id="IPR001711">
    <property type="entry name" value="PLipase_C_Pinositol-sp_Y"/>
</dbReference>
<dbReference type="OrthoDB" id="269822at2759"/>
<evidence type="ECO:0000313" key="15">
    <source>
        <dbReference type="EMBL" id="CAF3824081.1"/>
    </source>
</evidence>
<dbReference type="Pfam" id="PF16457">
    <property type="entry name" value="PH_12"/>
    <property type="match status" value="1"/>
</dbReference>
<dbReference type="EC" id="3.1.4.11" evidence="3 9"/>
<name>A0A813VX19_9BILA</name>
<dbReference type="SMART" id="SM00148">
    <property type="entry name" value="PLCXc"/>
    <property type="match status" value="1"/>
</dbReference>
<dbReference type="Pfam" id="PF00388">
    <property type="entry name" value="PI-PLC-X"/>
    <property type="match status" value="1"/>
</dbReference>
<protein>
    <recommendedName>
        <fullName evidence="3 9">Phosphoinositide phospholipase C</fullName>
        <ecNumber evidence="3 9">3.1.4.11</ecNumber>
    </recommendedName>
</protein>
<dbReference type="SMART" id="SM00233">
    <property type="entry name" value="PH"/>
    <property type="match status" value="1"/>
</dbReference>
<dbReference type="InterPro" id="IPR011993">
    <property type="entry name" value="PH-like_dom_sf"/>
</dbReference>
<dbReference type="SUPFAM" id="SSF47473">
    <property type="entry name" value="EF-hand"/>
    <property type="match status" value="1"/>
</dbReference>
<dbReference type="PROSITE" id="PS50008">
    <property type="entry name" value="PIPLC_Y_DOMAIN"/>
    <property type="match status" value="1"/>
</dbReference>
<dbReference type="InterPro" id="IPR015359">
    <property type="entry name" value="PLC_EF-hand-like"/>
</dbReference>
<dbReference type="GO" id="GO:0005737">
    <property type="term" value="C:cytoplasm"/>
    <property type="evidence" value="ECO:0007669"/>
    <property type="project" value="UniProtKB-SubCell"/>
</dbReference>
<dbReference type="InterPro" id="IPR035892">
    <property type="entry name" value="C2_domain_sf"/>
</dbReference>
<accession>A0A813VX19</accession>
<dbReference type="InterPro" id="IPR001192">
    <property type="entry name" value="PI-PLC_fam"/>
</dbReference>
<reference evidence="14" key="1">
    <citation type="submission" date="2021-02" db="EMBL/GenBank/DDBJ databases">
        <authorList>
            <person name="Nowell W R."/>
        </authorList>
    </citation>
    <scope>NUCLEOTIDE SEQUENCE</scope>
</reference>
<feature type="domain" description="C2" evidence="11">
    <location>
        <begin position="622"/>
        <end position="743"/>
    </location>
</feature>